<keyword evidence="3" id="KW-1185">Reference proteome</keyword>
<feature type="domain" description="CARDB" evidence="1">
    <location>
        <begin position="275"/>
        <end position="377"/>
    </location>
</feature>
<dbReference type="Gene3D" id="2.150.10.10">
    <property type="entry name" value="Serralysin-like metalloprotease, C-terminal"/>
    <property type="match status" value="1"/>
</dbReference>
<comment type="caution">
    <text evidence="2">The sequence shown here is derived from an EMBL/GenBank/DDBJ whole genome shotgun (WGS) entry which is preliminary data.</text>
</comment>
<dbReference type="InterPro" id="IPR001343">
    <property type="entry name" value="Hemolysn_Ca-bd"/>
</dbReference>
<evidence type="ECO:0000313" key="2">
    <source>
        <dbReference type="EMBL" id="MBE9067062.1"/>
    </source>
</evidence>
<dbReference type="SUPFAM" id="SSF51120">
    <property type="entry name" value="beta-Roll"/>
    <property type="match status" value="1"/>
</dbReference>
<dbReference type="InterPro" id="IPR011049">
    <property type="entry name" value="Serralysin-like_metalloprot_C"/>
</dbReference>
<dbReference type="Pfam" id="PF00353">
    <property type="entry name" value="HemolysinCabind"/>
    <property type="match status" value="2"/>
</dbReference>
<dbReference type="Pfam" id="PF07705">
    <property type="entry name" value="CARDB"/>
    <property type="match status" value="3"/>
</dbReference>
<proteinExistence type="predicted"/>
<dbReference type="InterPro" id="IPR011635">
    <property type="entry name" value="CARDB"/>
</dbReference>
<dbReference type="Proteomes" id="UP000615026">
    <property type="component" value="Unassembled WGS sequence"/>
</dbReference>
<gene>
    <name evidence="2" type="ORF">IQ260_10385</name>
</gene>
<evidence type="ECO:0000259" key="1">
    <source>
        <dbReference type="Pfam" id="PF07705"/>
    </source>
</evidence>
<dbReference type="PRINTS" id="PR00313">
    <property type="entry name" value="CABNDNGRPT"/>
</dbReference>
<accession>A0A928ZSY7</accession>
<reference evidence="2" key="1">
    <citation type="submission" date="2020-10" db="EMBL/GenBank/DDBJ databases">
        <authorList>
            <person name="Castelo-Branco R."/>
            <person name="Eusebio N."/>
            <person name="Adriana R."/>
            <person name="Vieira A."/>
            <person name="Brugerolle De Fraissinette N."/>
            <person name="Rezende De Castro R."/>
            <person name="Schneider M.P."/>
            <person name="Vasconcelos V."/>
            <person name="Leao P.N."/>
        </authorList>
    </citation>
    <scope>NUCLEOTIDE SEQUENCE</scope>
    <source>
        <strain evidence="2">LEGE 11479</strain>
    </source>
</reference>
<dbReference type="AlphaFoldDB" id="A0A928ZSY7"/>
<dbReference type="PROSITE" id="PS00330">
    <property type="entry name" value="HEMOLYSIN_CALCIUM"/>
    <property type="match status" value="2"/>
</dbReference>
<evidence type="ECO:0000313" key="3">
    <source>
        <dbReference type="Proteomes" id="UP000615026"/>
    </source>
</evidence>
<organism evidence="2 3">
    <name type="scientific">Leptolyngbya cf. ectocarpi LEGE 11479</name>
    <dbReference type="NCBI Taxonomy" id="1828722"/>
    <lineage>
        <taxon>Bacteria</taxon>
        <taxon>Bacillati</taxon>
        <taxon>Cyanobacteriota</taxon>
        <taxon>Cyanophyceae</taxon>
        <taxon>Leptolyngbyales</taxon>
        <taxon>Leptolyngbyaceae</taxon>
        <taxon>Leptolyngbya group</taxon>
        <taxon>Leptolyngbya</taxon>
    </lineage>
</organism>
<dbReference type="EMBL" id="JADEXP010000074">
    <property type="protein sequence ID" value="MBE9067062.1"/>
    <property type="molecule type" value="Genomic_DNA"/>
</dbReference>
<feature type="domain" description="CARDB" evidence="1">
    <location>
        <begin position="7"/>
        <end position="110"/>
    </location>
</feature>
<dbReference type="InterPro" id="IPR013783">
    <property type="entry name" value="Ig-like_fold"/>
</dbReference>
<dbReference type="RefSeq" id="WP_322744932.1">
    <property type="nucleotide sequence ID" value="NZ_JADEXP010000074.1"/>
</dbReference>
<sequence length="568" mass="59041">NVVLEPQTAGNSFDFDYNISNIGGAATGNYTVSFYLSGNDFISGADKSLGSVSLRSLAAGATTGNLTTRLTMPGVNDAFWLANGGNGDYTVGMIIDSANTVTESNEGNNRNQGQLIDFDTLVVNGTTAADLVGSSSNVVQEPLTAGATFDFDYVVQNLGGISTGQPIKVSFYLSSNATISSADYFLGEATVGNLAAGASTAALSKQLTLPQPGDPFWTGNGTYHIGMIVDSGNVVAEANETNNRNRGDLIDRDAVLITGTQKADLLATLGNVILEPQNAGSTFTFEFDISNQGGLATGAFDVQFYLSSNSTISTSDQLLGTTTLSSLSANSSTGTLTVDLTLPGINDSFWQGDGTYYVGTLIDSGNAVDESNETNNRNRGLLLDYDDLVVNKTAQIGRRENDDFIGTDAADFFQGLRGDDDIFGNGGNDILRGGRGDDDIVGGRGSDIVNGERGDDFLVGVDTATTINPGSNQIDRLIGGLGDDTFFLGNSNQSYYTDTTSTDYAIIADYTAGEDLIVLHGNANSYSLGTPAAGLPSGTGIFQGNELVAIVQGDTAALSLTSGAFGYL</sequence>
<dbReference type="InterPro" id="IPR018511">
    <property type="entry name" value="Hemolysin-typ_Ca-bd_CS"/>
</dbReference>
<protein>
    <recommendedName>
        <fullName evidence="1">CARDB domain-containing protein</fullName>
    </recommendedName>
</protein>
<feature type="non-terminal residue" evidence="2">
    <location>
        <position position="1"/>
    </location>
</feature>
<name>A0A928ZSY7_LEPEC</name>
<feature type="domain" description="CARDB" evidence="1">
    <location>
        <begin position="129"/>
        <end position="244"/>
    </location>
</feature>
<dbReference type="GO" id="GO:0005509">
    <property type="term" value="F:calcium ion binding"/>
    <property type="evidence" value="ECO:0007669"/>
    <property type="project" value="InterPro"/>
</dbReference>
<dbReference type="Gene3D" id="2.60.40.10">
    <property type="entry name" value="Immunoglobulins"/>
    <property type="match status" value="3"/>
</dbReference>